<organism evidence="1 2">
    <name type="scientific">Araneus ventricosus</name>
    <name type="common">Orbweaver spider</name>
    <name type="synonym">Epeira ventricosa</name>
    <dbReference type="NCBI Taxonomy" id="182803"/>
    <lineage>
        <taxon>Eukaryota</taxon>
        <taxon>Metazoa</taxon>
        <taxon>Ecdysozoa</taxon>
        <taxon>Arthropoda</taxon>
        <taxon>Chelicerata</taxon>
        <taxon>Arachnida</taxon>
        <taxon>Araneae</taxon>
        <taxon>Araneomorphae</taxon>
        <taxon>Entelegynae</taxon>
        <taxon>Araneoidea</taxon>
        <taxon>Araneidae</taxon>
        <taxon>Araneus</taxon>
    </lineage>
</organism>
<accession>A0A4Y2PBH4</accession>
<proteinExistence type="predicted"/>
<comment type="caution">
    <text evidence="1">The sequence shown here is derived from an EMBL/GenBank/DDBJ whole genome shotgun (WGS) entry which is preliminary data.</text>
</comment>
<reference evidence="1 2" key="1">
    <citation type="journal article" date="2019" name="Sci. Rep.">
        <title>Orb-weaving spider Araneus ventricosus genome elucidates the spidroin gene catalogue.</title>
        <authorList>
            <person name="Kono N."/>
            <person name="Nakamura H."/>
            <person name="Ohtoshi R."/>
            <person name="Moran D.A.P."/>
            <person name="Shinohara A."/>
            <person name="Yoshida Y."/>
            <person name="Fujiwara M."/>
            <person name="Mori M."/>
            <person name="Tomita M."/>
            <person name="Arakawa K."/>
        </authorList>
    </citation>
    <scope>NUCLEOTIDE SEQUENCE [LARGE SCALE GENOMIC DNA]</scope>
</reference>
<dbReference type="EMBL" id="BGPR01213848">
    <property type="protein sequence ID" value="GBN47830.1"/>
    <property type="molecule type" value="Genomic_DNA"/>
</dbReference>
<name>A0A4Y2PBH4_ARAVE</name>
<evidence type="ECO:0000313" key="1">
    <source>
        <dbReference type="EMBL" id="GBN47830.1"/>
    </source>
</evidence>
<dbReference type="AlphaFoldDB" id="A0A4Y2PBH4"/>
<sequence length="56" mass="6565">MNDAWLRVPKRLGFTFVKFANSDLYENLDPIGGKEDTHNPYLVFFSVMKHKLRHIG</sequence>
<gene>
    <name evidence="1" type="ORF">AVEN_75349_1</name>
</gene>
<evidence type="ECO:0000313" key="2">
    <source>
        <dbReference type="Proteomes" id="UP000499080"/>
    </source>
</evidence>
<feature type="non-terminal residue" evidence="1">
    <location>
        <position position="56"/>
    </location>
</feature>
<protein>
    <submittedName>
        <fullName evidence="1">Uncharacterized protein</fullName>
    </submittedName>
</protein>
<dbReference type="Proteomes" id="UP000499080">
    <property type="component" value="Unassembled WGS sequence"/>
</dbReference>
<keyword evidence="2" id="KW-1185">Reference proteome</keyword>